<proteinExistence type="predicted"/>
<keyword evidence="2" id="KW-0614">Plasmid</keyword>
<evidence type="ECO:0000313" key="3">
    <source>
        <dbReference type="Proteomes" id="UP000000787"/>
    </source>
</evidence>
<evidence type="ECO:0000313" key="2">
    <source>
        <dbReference type="EMBL" id="ABX07723.1"/>
    </source>
</evidence>
<keyword evidence="3" id="KW-1185">Reference proteome</keyword>
<gene>
    <name evidence="2" type="ordered locus">Haur_5095</name>
</gene>
<accession>A9B8Q9</accession>
<feature type="domain" description="Glycosyl transferase family 28 C-terminal" evidence="1">
    <location>
        <begin position="1"/>
        <end position="138"/>
    </location>
</feature>
<dbReference type="GO" id="GO:0016758">
    <property type="term" value="F:hexosyltransferase activity"/>
    <property type="evidence" value="ECO:0007669"/>
    <property type="project" value="InterPro"/>
</dbReference>
<dbReference type="BioCyc" id="HAUR316274:GHYA-5157-MONOMER"/>
<dbReference type="Proteomes" id="UP000000787">
    <property type="component" value="Plasmid pHAU01"/>
</dbReference>
<dbReference type="AlphaFoldDB" id="A9B8Q9"/>
<dbReference type="InterPro" id="IPR007235">
    <property type="entry name" value="Glyco_trans_28_C"/>
</dbReference>
<evidence type="ECO:0000259" key="1">
    <source>
        <dbReference type="Pfam" id="PF04101"/>
    </source>
</evidence>
<dbReference type="SUPFAM" id="SSF53756">
    <property type="entry name" value="UDP-Glycosyltransferase/glycogen phosphorylase"/>
    <property type="match status" value="1"/>
</dbReference>
<dbReference type="KEGG" id="hau:Haur_5095"/>
<name>A9B8Q9_HERA2</name>
<sequence>MIFVSVGTRPEPFTRLVTAMDGVAAQINEAVMIQTGHTPCPVRYAHTRPWMNEADYHLMLQQARVVISQAGAGSILGARHHGRPLIVVARSRRFHECPDDHQYELAYAIEQLGYAQFVQDITPDALIAALNHVIDPGDTPILPSPLVATVHHYLTQWDQPAASWVQRFRRKGV</sequence>
<geneLocation type="plasmid" evidence="2 3">
    <name>pHAU01</name>
</geneLocation>
<organism evidence="2 3">
    <name type="scientific">Herpetosiphon aurantiacus (strain ATCC 23779 / DSM 785 / 114-95)</name>
    <dbReference type="NCBI Taxonomy" id="316274"/>
    <lineage>
        <taxon>Bacteria</taxon>
        <taxon>Bacillati</taxon>
        <taxon>Chloroflexota</taxon>
        <taxon>Chloroflexia</taxon>
        <taxon>Herpetosiphonales</taxon>
        <taxon>Herpetosiphonaceae</taxon>
        <taxon>Herpetosiphon</taxon>
    </lineage>
</organism>
<dbReference type="Gene3D" id="3.40.50.2000">
    <property type="entry name" value="Glycogen Phosphorylase B"/>
    <property type="match status" value="1"/>
</dbReference>
<dbReference type="HOGENOM" id="CLU_085408_1_1_0"/>
<protein>
    <submittedName>
        <fullName evidence="2">Glycosyltransferase 28 domain</fullName>
    </submittedName>
</protein>
<reference evidence="2 3" key="1">
    <citation type="journal article" date="2011" name="Stand. Genomic Sci.">
        <title>Complete genome sequence of the filamentous gliding predatory bacterium Herpetosiphon aurantiacus type strain (114-95(T)).</title>
        <authorList>
            <person name="Kiss H."/>
            <person name="Nett M."/>
            <person name="Domin N."/>
            <person name="Martin K."/>
            <person name="Maresca J.A."/>
            <person name="Copeland A."/>
            <person name="Lapidus A."/>
            <person name="Lucas S."/>
            <person name="Berry K.W."/>
            <person name="Glavina Del Rio T."/>
            <person name="Dalin E."/>
            <person name="Tice H."/>
            <person name="Pitluck S."/>
            <person name="Richardson P."/>
            <person name="Bruce D."/>
            <person name="Goodwin L."/>
            <person name="Han C."/>
            <person name="Detter J.C."/>
            <person name="Schmutz J."/>
            <person name="Brettin T."/>
            <person name="Land M."/>
            <person name="Hauser L."/>
            <person name="Kyrpides N.C."/>
            <person name="Ivanova N."/>
            <person name="Goker M."/>
            <person name="Woyke T."/>
            <person name="Klenk H.P."/>
            <person name="Bryant D.A."/>
        </authorList>
    </citation>
    <scope>NUCLEOTIDE SEQUENCE [LARGE SCALE GENOMIC DNA]</scope>
    <source>
        <strain evidence="3">ATCC 23779 / DSM 785 / 114-95</strain>
        <plasmid evidence="2">pHAU01</plasmid>
    </source>
</reference>
<dbReference type="Pfam" id="PF04101">
    <property type="entry name" value="Glyco_tran_28_C"/>
    <property type="match status" value="1"/>
</dbReference>
<dbReference type="InParanoid" id="A9B8Q9"/>
<dbReference type="EMBL" id="CP000876">
    <property type="protein sequence ID" value="ABX07723.1"/>
    <property type="molecule type" value="Genomic_DNA"/>
</dbReference>